<dbReference type="RefSeq" id="WP_349584807.1">
    <property type="nucleotide sequence ID" value="NZ_JBEFLD010000002.1"/>
</dbReference>
<dbReference type="EMBL" id="JBEFLD010000002">
    <property type="protein sequence ID" value="MEQ6289952.1"/>
    <property type="molecule type" value="Genomic_DNA"/>
</dbReference>
<dbReference type="PANTHER" id="PTHR11579:SF18">
    <property type="entry name" value="PROTEIN-L-ISOASPARTATE O-METHYLTRANSFERASE"/>
    <property type="match status" value="1"/>
</dbReference>
<dbReference type="PANTHER" id="PTHR11579">
    <property type="entry name" value="PROTEIN-L-ISOASPARTATE O-METHYLTRANSFERASE"/>
    <property type="match status" value="1"/>
</dbReference>
<name>A0ABV1M1A1_9NEIS</name>
<gene>
    <name evidence="4" type="ORF">ABNW52_04905</name>
</gene>
<evidence type="ECO:0000256" key="3">
    <source>
        <dbReference type="ARBA" id="ARBA00030757"/>
    </source>
</evidence>
<dbReference type="InterPro" id="IPR029063">
    <property type="entry name" value="SAM-dependent_MTases_sf"/>
</dbReference>
<accession>A0ABV1M1A1</accession>
<reference evidence="4" key="1">
    <citation type="submission" date="2024-06" db="EMBL/GenBank/DDBJ databases">
        <title>Genome sequence of Vogesella sp. MAHUQ-64.</title>
        <authorList>
            <person name="Huq M.A."/>
        </authorList>
    </citation>
    <scope>NUCLEOTIDE SEQUENCE</scope>
    <source>
        <strain evidence="4">MAHUQ-64</strain>
    </source>
</reference>
<sequence>MNFEQARFNMVEQQIRPWDVLDTSILDLLFHVKREDFVPEDKRTLAFADVQLPLENGCTMLEPKVEARLVQDLQVKSTDKVLEVGTGSGYLTALLAAVSQHVYSVDLDAEQSQRAAANLKTAGIRNVTLSVGNGIDGLASQAPFDVICVGGSVPVVPEALKSQLAIGGRLAVIAGDAPVMIAKVITRVSENAYQESVSFDTNIARLQQLDAIEPSRFSF</sequence>
<comment type="caution">
    <text evidence="4">The sequence shown here is derived from an EMBL/GenBank/DDBJ whole genome shotgun (WGS) entry which is preliminary data.</text>
</comment>
<dbReference type="PROSITE" id="PS01279">
    <property type="entry name" value="PCMT"/>
    <property type="match status" value="1"/>
</dbReference>
<dbReference type="SUPFAM" id="SSF53335">
    <property type="entry name" value="S-adenosyl-L-methionine-dependent methyltransferases"/>
    <property type="match status" value="1"/>
</dbReference>
<evidence type="ECO:0000313" key="4">
    <source>
        <dbReference type="EMBL" id="MEQ6289952.1"/>
    </source>
</evidence>
<dbReference type="Proteomes" id="UP001433638">
    <property type="component" value="Unassembled WGS sequence"/>
</dbReference>
<comment type="similarity">
    <text evidence="1">Belongs to the methyltransferase superfamily. L-isoaspartyl/D-aspartyl protein methyltransferase family.</text>
</comment>
<organism evidence="4 5">
    <name type="scientific">Vogesella oryzagri</name>
    <dbReference type="NCBI Taxonomy" id="3160864"/>
    <lineage>
        <taxon>Bacteria</taxon>
        <taxon>Pseudomonadati</taxon>
        <taxon>Pseudomonadota</taxon>
        <taxon>Betaproteobacteria</taxon>
        <taxon>Neisseriales</taxon>
        <taxon>Chromobacteriaceae</taxon>
        <taxon>Vogesella</taxon>
    </lineage>
</organism>
<dbReference type="InterPro" id="IPR000682">
    <property type="entry name" value="PCMT"/>
</dbReference>
<evidence type="ECO:0000256" key="2">
    <source>
        <dbReference type="ARBA" id="ARBA00013346"/>
    </source>
</evidence>
<proteinExistence type="inferred from homology"/>
<dbReference type="Gene3D" id="3.40.50.150">
    <property type="entry name" value="Vaccinia Virus protein VP39"/>
    <property type="match status" value="1"/>
</dbReference>
<keyword evidence="5" id="KW-1185">Reference proteome</keyword>
<dbReference type="CDD" id="cd02440">
    <property type="entry name" value="AdoMet_MTases"/>
    <property type="match status" value="1"/>
</dbReference>
<protein>
    <recommendedName>
        <fullName evidence="2">Protein-L-isoaspartate O-methyltransferase</fullName>
    </recommendedName>
    <alternativeName>
        <fullName evidence="3">Protein L-isoaspartyl methyltransferase</fullName>
    </alternativeName>
</protein>
<evidence type="ECO:0000313" key="5">
    <source>
        <dbReference type="Proteomes" id="UP001433638"/>
    </source>
</evidence>
<evidence type="ECO:0000256" key="1">
    <source>
        <dbReference type="ARBA" id="ARBA00005369"/>
    </source>
</evidence>
<dbReference type="Pfam" id="PF01135">
    <property type="entry name" value="PCMT"/>
    <property type="match status" value="1"/>
</dbReference>